<evidence type="ECO:0000313" key="3">
    <source>
        <dbReference type="Proteomes" id="UP000318017"/>
    </source>
</evidence>
<dbReference type="KEGG" id="ahel:Q31a_08420"/>
<accession>A0A518G1T5</accession>
<evidence type="ECO:0000313" key="2">
    <source>
        <dbReference type="EMBL" id="QDV22556.1"/>
    </source>
</evidence>
<organism evidence="2 3">
    <name type="scientific">Aureliella helgolandensis</name>
    <dbReference type="NCBI Taxonomy" id="2527968"/>
    <lineage>
        <taxon>Bacteria</taxon>
        <taxon>Pseudomonadati</taxon>
        <taxon>Planctomycetota</taxon>
        <taxon>Planctomycetia</taxon>
        <taxon>Pirellulales</taxon>
        <taxon>Pirellulaceae</taxon>
        <taxon>Aureliella</taxon>
    </lineage>
</organism>
<gene>
    <name evidence="2" type="ORF">Q31a_08420</name>
</gene>
<reference evidence="2 3" key="1">
    <citation type="submission" date="2019-02" db="EMBL/GenBank/DDBJ databases">
        <title>Deep-cultivation of Planctomycetes and their phenomic and genomic characterization uncovers novel biology.</title>
        <authorList>
            <person name="Wiegand S."/>
            <person name="Jogler M."/>
            <person name="Boedeker C."/>
            <person name="Pinto D."/>
            <person name="Vollmers J."/>
            <person name="Rivas-Marin E."/>
            <person name="Kohn T."/>
            <person name="Peeters S.H."/>
            <person name="Heuer A."/>
            <person name="Rast P."/>
            <person name="Oberbeckmann S."/>
            <person name="Bunk B."/>
            <person name="Jeske O."/>
            <person name="Meyerdierks A."/>
            <person name="Storesund J.E."/>
            <person name="Kallscheuer N."/>
            <person name="Luecker S."/>
            <person name="Lage O.M."/>
            <person name="Pohl T."/>
            <person name="Merkel B.J."/>
            <person name="Hornburger P."/>
            <person name="Mueller R.-W."/>
            <person name="Bruemmer F."/>
            <person name="Labrenz M."/>
            <person name="Spormann A.M."/>
            <person name="Op den Camp H."/>
            <person name="Overmann J."/>
            <person name="Amann R."/>
            <person name="Jetten M.S.M."/>
            <person name="Mascher T."/>
            <person name="Medema M.H."/>
            <person name="Devos D.P."/>
            <person name="Kaster A.-K."/>
            <person name="Ovreas L."/>
            <person name="Rohde M."/>
            <person name="Galperin M.Y."/>
            <person name="Jogler C."/>
        </authorList>
    </citation>
    <scope>NUCLEOTIDE SEQUENCE [LARGE SCALE GENOMIC DNA]</scope>
    <source>
        <strain evidence="2 3">Q31a</strain>
    </source>
</reference>
<evidence type="ECO:0000256" key="1">
    <source>
        <dbReference type="SAM" id="MobiDB-lite"/>
    </source>
</evidence>
<protein>
    <submittedName>
        <fullName evidence="2">Uncharacterized protein</fullName>
    </submittedName>
</protein>
<proteinExistence type="predicted"/>
<dbReference type="AlphaFoldDB" id="A0A518G1T5"/>
<dbReference type="EMBL" id="CP036298">
    <property type="protein sequence ID" value="QDV22556.1"/>
    <property type="molecule type" value="Genomic_DNA"/>
</dbReference>
<sequence length="110" mass="12067">MLQPRHPPTEGCRVAVRREGPSEQSVSPDRSADRHFPEGTSGAVRRLSANNCPDGPYPPELVVNGFDGNRQGNLFALVDVHGDLRRKAILVFRLSDQFELVAAHIKLPAS</sequence>
<dbReference type="Proteomes" id="UP000318017">
    <property type="component" value="Chromosome"/>
</dbReference>
<feature type="region of interest" description="Disordered" evidence="1">
    <location>
        <begin position="1"/>
        <end position="51"/>
    </location>
</feature>
<keyword evidence="3" id="KW-1185">Reference proteome</keyword>
<name>A0A518G1T5_9BACT</name>